<evidence type="ECO:0000313" key="2">
    <source>
        <dbReference type="Proteomes" id="UP000593567"/>
    </source>
</evidence>
<gene>
    <name evidence="1" type="ORF">EB796_007566</name>
</gene>
<dbReference type="Proteomes" id="UP000593567">
    <property type="component" value="Unassembled WGS sequence"/>
</dbReference>
<name>A0A7J7K938_BUGNE</name>
<proteinExistence type="predicted"/>
<protein>
    <submittedName>
        <fullName evidence="1">Uncharacterized protein</fullName>
    </submittedName>
</protein>
<accession>A0A7J7K938</accession>
<dbReference type="AlphaFoldDB" id="A0A7J7K938"/>
<comment type="caution">
    <text evidence="1">The sequence shown here is derived from an EMBL/GenBank/DDBJ whole genome shotgun (WGS) entry which is preliminary data.</text>
</comment>
<sequence length="141" mass="15644">MILSCCKRACCDDVPSVVVIVAMTTVTTTITVTNCELCLIIYASLVDAATDQLHSSVKSQLTQVADDQRSLSMDYWEKQSCEMSARLEATLESSMTSHRESLDTYLAERVQRDKEVQRRNLAAVGVYLEAASKHITTLMDS</sequence>
<evidence type="ECO:0000313" key="1">
    <source>
        <dbReference type="EMBL" id="KAF6034128.1"/>
    </source>
</evidence>
<keyword evidence="2" id="KW-1185">Reference proteome</keyword>
<reference evidence="1" key="1">
    <citation type="submission" date="2020-06" db="EMBL/GenBank/DDBJ databases">
        <title>Draft genome of Bugula neritina, a colonial animal packing powerful symbionts and potential medicines.</title>
        <authorList>
            <person name="Rayko M."/>
        </authorList>
    </citation>
    <scope>NUCLEOTIDE SEQUENCE [LARGE SCALE GENOMIC DNA]</scope>
    <source>
        <strain evidence="1">Kwan_BN1</strain>
    </source>
</reference>
<dbReference type="EMBL" id="VXIV02001147">
    <property type="protein sequence ID" value="KAF6034128.1"/>
    <property type="molecule type" value="Genomic_DNA"/>
</dbReference>
<organism evidence="1 2">
    <name type="scientific">Bugula neritina</name>
    <name type="common">Brown bryozoan</name>
    <name type="synonym">Sertularia neritina</name>
    <dbReference type="NCBI Taxonomy" id="10212"/>
    <lineage>
        <taxon>Eukaryota</taxon>
        <taxon>Metazoa</taxon>
        <taxon>Spiralia</taxon>
        <taxon>Lophotrochozoa</taxon>
        <taxon>Bryozoa</taxon>
        <taxon>Gymnolaemata</taxon>
        <taxon>Cheilostomatida</taxon>
        <taxon>Flustrina</taxon>
        <taxon>Buguloidea</taxon>
        <taxon>Bugulidae</taxon>
        <taxon>Bugula</taxon>
    </lineage>
</organism>